<dbReference type="InterPro" id="IPR039424">
    <property type="entry name" value="SBP_5"/>
</dbReference>
<dbReference type="EMBL" id="LNQE01001366">
    <property type="protein sequence ID" value="KUG18726.1"/>
    <property type="molecule type" value="Genomic_DNA"/>
</dbReference>
<dbReference type="Gene3D" id="3.10.105.10">
    <property type="entry name" value="Dipeptide-binding Protein, Domain 3"/>
    <property type="match status" value="1"/>
</dbReference>
<comment type="caution">
    <text evidence="6">The sequence shown here is derived from an EMBL/GenBank/DDBJ whole genome shotgun (WGS) entry which is preliminary data.</text>
</comment>
<evidence type="ECO:0000313" key="6">
    <source>
        <dbReference type="EMBL" id="KUG18726.1"/>
    </source>
</evidence>
<keyword evidence="4" id="KW-0732">Signal</keyword>
<evidence type="ECO:0000259" key="5">
    <source>
        <dbReference type="Pfam" id="PF00496"/>
    </source>
</evidence>
<dbReference type="GO" id="GO:0015833">
    <property type="term" value="P:peptide transport"/>
    <property type="evidence" value="ECO:0007669"/>
    <property type="project" value="TreeGrafter"/>
</dbReference>
<accession>A0A0W8FCW1</accession>
<dbReference type="GO" id="GO:0030313">
    <property type="term" value="C:cell envelope"/>
    <property type="evidence" value="ECO:0007669"/>
    <property type="project" value="UniProtKB-SubCell"/>
</dbReference>
<reference evidence="6" key="1">
    <citation type="journal article" date="2015" name="Proc. Natl. Acad. Sci. U.S.A.">
        <title>Networks of energetic and metabolic interactions define dynamics in microbial communities.</title>
        <authorList>
            <person name="Embree M."/>
            <person name="Liu J.K."/>
            <person name="Al-Bassam M.M."/>
            <person name="Zengler K."/>
        </authorList>
    </citation>
    <scope>NUCLEOTIDE SEQUENCE</scope>
</reference>
<evidence type="ECO:0000256" key="1">
    <source>
        <dbReference type="ARBA" id="ARBA00004196"/>
    </source>
</evidence>
<sequence length="534" mass="60480">MMRISKLTALALVFLSLCLTGMATAAQTEESGSGDRIAKLTIGTINQINDANPWDYYFGVYSMMLSHQGLVRFNKNGDLDPELATSWETEDLQKWTFHLRDDATWHDGKPVTAQDFKFTVDYDLEKDPLSKSYIGTIESVEAPDDKTVIINLVKPDYNFLTTIAVVKTIPEHIFKSVDDPKKFNDLEAAIGCGPYKFDSFDKDAGIVTYQANENYWGGMPAIDTIQLRMFKNPDAMMLAFQKGEIDLPYYYSKGISYYYVPKLLDNDDIGIEVYPERGITNVLWFNTAVSPFDDKELRQALSYALDYEELRNMFTAGYGTTPSAGWIPDGTLYFTETRTLAQDLNLSGTMLDSLDFKDVDGDGLREMPDGDKFQPKLLTRSDLPDSVRAAEMLEKYFAQAGVDIQIDLADKSTHGEILDEKKTHEMALAGTTFWGMMMGEGYGSGYTDTRYYGWSMVSDPEYQSLVDDLGRTQDTEERKELAAEIQSYYAEEMPQFAVYSMNIIQPYNARLEGWEYNPLHGILSYGTLFNLHRA</sequence>
<dbReference type="SUPFAM" id="SSF53850">
    <property type="entry name" value="Periplasmic binding protein-like II"/>
    <property type="match status" value="1"/>
</dbReference>
<dbReference type="GO" id="GO:0042597">
    <property type="term" value="C:periplasmic space"/>
    <property type="evidence" value="ECO:0007669"/>
    <property type="project" value="UniProtKB-ARBA"/>
</dbReference>
<organism evidence="6">
    <name type="scientific">hydrocarbon metagenome</name>
    <dbReference type="NCBI Taxonomy" id="938273"/>
    <lineage>
        <taxon>unclassified sequences</taxon>
        <taxon>metagenomes</taxon>
        <taxon>ecological metagenomes</taxon>
    </lineage>
</organism>
<dbReference type="CDD" id="cd00995">
    <property type="entry name" value="PBP2_NikA_DppA_OppA_like"/>
    <property type="match status" value="1"/>
</dbReference>
<evidence type="ECO:0000256" key="2">
    <source>
        <dbReference type="ARBA" id="ARBA00005695"/>
    </source>
</evidence>
<feature type="domain" description="Solute-binding protein family 5" evidence="5">
    <location>
        <begin position="80"/>
        <end position="444"/>
    </location>
</feature>
<proteinExistence type="inferred from homology"/>
<dbReference type="PIRSF" id="PIRSF002741">
    <property type="entry name" value="MppA"/>
    <property type="match status" value="1"/>
</dbReference>
<dbReference type="PANTHER" id="PTHR30290:SF10">
    <property type="entry name" value="PERIPLASMIC OLIGOPEPTIDE-BINDING PROTEIN-RELATED"/>
    <property type="match status" value="1"/>
</dbReference>
<keyword evidence="3" id="KW-0813">Transport</keyword>
<dbReference type="GO" id="GO:1904680">
    <property type="term" value="F:peptide transmembrane transporter activity"/>
    <property type="evidence" value="ECO:0007669"/>
    <property type="project" value="TreeGrafter"/>
</dbReference>
<dbReference type="GO" id="GO:0043190">
    <property type="term" value="C:ATP-binding cassette (ABC) transporter complex"/>
    <property type="evidence" value="ECO:0007669"/>
    <property type="project" value="InterPro"/>
</dbReference>
<dbReference type="InterPro" id="IPR030678">
    <property type="entry name" value="Peptide/Ni-bd"/>
</dbReference>
<protein>
    <submittedName>
        <fullName evidence="6">Oligopeptide abc transporter, periplasmic oligopeptide-binding protein oppa</fullName>
    </submittedName>
</protein>
<evidence type="ECO:0000256" key="3">
    <source>
        <dbReference type="ARBA" id="ARBA00022448"/>
    </source>
</evidence>
<evidence type="ECO:0000256" key="4">
    <source>
        <dbReference type="ARBA" id="ARBA00022729"/>
    </source>
</evidence>
<gene>
    <name evidence="6" type="ORF">ASZ90_011556</name>
</gene>
<comment type="similarity">
    <text evidence="2">Belongs to the bacterial solute-binding protein 5 family.</text>
</comment>
<dbReference type="Pfam" id="PF00496">
    <property type="entry name" value="SBP_bac_5"/>
    <property type="match status" value="1"/>
</dbReference>
<dbReference type="PANTHER" id="PTHR30290">
    <property type="entry name" value="PERIPLASMIC BINDING COMPONENT OF ABC TRANSPORTER"/>
    <property type="match status" value="1"/>
</dbReference>
<dbReference type="Gene3D" id="3.40.190.10">
    <property type="entry name" value="Periplasmic binding protein-like II"/>
    <property type="match status" value="1"/>
</dbReference>
<dbReference type="InterPro" id="IPR000914">
    <property type="entry name" value="SBP_5_dom"/>
</dbReference>
<name>A0A0W8FCW1_9ZZZZ</name>
<dbReference type="AlphaFoldDB" id="A0A0W8FCW1"/>
<comment type="subcellular location">
    <subcellularLocation>
        <location evidence="1">Cell envelope</location>
    </subcellularLocation>
</comment>